<dbReference type="PROSITE" id="PS50994">
    <property type="entry name" value="INTEGRASE"/>
    <property type="match status" value="1"/>
</dbReference>
<organism evidence="3 4">
    <name type="scientific">Pseudogulbenkiania subflava DSM 22618</name>
    <dbReference type="NCBI Taxonomy" id="1123014"/>
    <lineage>
        <taxon>Bacteria</taxon>
        <taxon>Pseudomonadati</taxon>
        <taxon>Pseudomonadota</taxon>
        <taxon>Betaproteobacteria</taxon>
        <taxon>Neisseriales</taxon>
        <taxon>Chromobacteriaceae</taxon>
        <taxon>Pseudogulbenkiania</taxon>
    </lineage>
</organism>
<keyword evidence="4" id="KW-1185">Reference proteome</keyword>
<dbReference type="GO" id="GO:0003676">
    <property type="term" value="F:nucleic acid binding"/>
    <property type="evidence" value="ECO:0007669"/>
    <property type="project" value="InterPro"/>
</dbReference>
<dbReference type="STRING" id="1123014.SAMN02745746_04005"/>
<feature type="domain" description="Integrase catalytic" evidence="2">
    <location>
        <begin position="260"/>
        <end position="455"/>
    </location>
</feature>
<dbReference type="EMBL" id="FXAG01000036">
    <property type="protein sequence ID" value="SMF56541.1"/>
    <property type="molecule type" value="Genomic_DNA"/>
</dbReference>
<dbReference type="SUPFAM" id="SSF53098">
    <property type="entry name" value="Ribonuclease H-like"/>
    <property type="match status" value="1"/>
</dbReference>
<sequence length="654" mass="74524">MQRFSFKRGLCFIAGQTRWVLDRRLASGKLQLCSEDGEILNLTYGEILQRWQSQEWLIDEQSLANLGNAIYVVTPRDLSTYPIKIQEIAKRRLHYLQKLNPEQTPYNPAVWGERIREISEEIGDTDPPCPSTVAVWWGRYRQTRSILKLIPWNRPASIHQRKPSYAIFEEIIAEVYLTDNKLPKLTVYERIKARVQAINQVLPAHEQMKCPGRTTVYRWLGELQQDLVDLAREGAEATRMKYRTAIGMVKTHAILERIEIDHTPLDIIIIDLVTGLALGRPWITLAIDHYSRMIVGFYISIGAPSANSLLQCLRRAILPKEDLLAQFPDIKNCWPAYGIPQLVAVDNGPDLHSTGFEQGCLELSIVVLFCGSKISYQKGGIERFIRTMSVGHIHTLPGTTFSNPEQRGDYASEKQACLDMQTLTHLILKWIVDVYNVTPHRGINGRPLDRWQESAQTTPIALPVNPQQLELIAGIPAQRTLFHYGVEFDGQHYNDHIVQLIRRRTGKNIPVDIKYYEDQISHIHVLDPDSQVYLQVPNRDMEYAAGLTREMHRTIRAHARKKFGEQCNTPELLEAKREIQEMAQAALQHKKMGYRKSGARQFNLNSEAALAKQDPLVEARKPAKRKKVIPPVALPDGLGDDLPEFSVSPKKGGI</sequence>
<dbReference type="RefSeq" id="WP_085277948.1">
    <property type="nucleotide sequence ID" value="NZ_FXAG01000036.1"/>
</dbReference>
<dbReference type="Gene3D" id="3.30.420.10">
    <property type="entry name" value="Ribonuclease H-like superfamily/Ribonuclease H"/>
    <property type="match status" value="1"/>
</dbReference>
<name>A0A1Y6CDW6_9NEIS</name>
<accession>A0A1Y6CDW6</accession>
<gene>
    <name evidence="3" type="ORF">SAMN02745746_04005</name>
</gene>
<feature type="region of interest" description="Disordered" evidence="1">
    <location>
        <begin position="610"/>
        <end position="654"/>
    </location>
</feature>
<dbReference type="GO" id="GO:0015074">
    <property type="term" value="P:DNA integration"/>
    <property type="evidence" value="ECO:0007669"/>
    <property type="project" value="InterPro"/>
</dbReference>
<dbReference type="InterPro" id="IPR036397">
    <property type="entry name" value="RNaseH_sf"/>
</dbReference>
<dbReference type="Proteomes" id="UP000192920">
    <property type="component" value="Unassembled WGS sequence"/>
</dbReference>
<proteinExistence type="predicted"/>
<dbReference type="InterPro" id="IPR012337">
    <property type="entry name" value="RNaseH-like_sf"/>
</dbReference>
<evidence type="ECO:0000259" key="2">
    <source>
        <dbReference type="PROSITE" id="PS50994"/>
    </source>
</evidence>
<dbReference type="InterPro" id="IPR001584">
    <property type="entry name" value="Integrase_cat-core"/>
</dbReference>
<reference evidence="4" key="1">
    <citation type="submission" date="2017-04" db="EMBL/GenBank/DDBJ databases">
        <authorList>
            <person name="Varghese N."/>
            <person name="Submissions S."/>
        </authorList>
    </citation>
    <scope>NUCLEOTIDE SEQUENCE [LARGE SCALE GENOMIC DNA]</scope>
    <source>
        <strain evidence="4">DSM 22618</strain>
    </source>
</reference>
<evidence type="ECO:0000256" key="1">
    <source>
        <dbReference type="SAM" id="MobiDB-lite"/>
    </source>
</evidence>
<evidence type="ECO:0000313" key="4">
    <source>
        <dbReference type="Proteomes" id="UP000192920"/>
    </source>
</evidence>
<dbReference type="AlphaFoldDB" id="A0A1Y6CDW6"/>
<evidence type="ECO:0000313" key="3">
    <source>
        <dbReference type="EMBL" id="SMF56541.1"/>
    </source>
</evidence>
<protein>
    <submittedName>
        <fullName evidence="3">Putative transposase</fullName>
    </submittedName>
</protein>
<dbReference type="PANTHER" id="PTHR35004">
    <property type="entry name" value="TRANSPOSASE RV3428C-RELATED"/>
    <property type="match status" value="1"/>
</dbReference>